<dbReference type="SUPFAM" id="SSF49879">
    <property type="entry name" value="SMAD/FHA domain"/>
    <property type="match status" value="1"/>
</dbReference>
<evidence type="ECO:0000256" key="4">
    <source>
        <dbReference type="ARBA" id="ARBA00022989"/>
    </source>
</evidence>
<keyword evidence="5 6" id="KW-0472">Membrane</keyword>
<dbReference type="Pfam" id="PF01098">
    <property type="entry name" value="FTSW_RODA_SPOVE"/>
    <property type="match status" value="1"/>
</dbReference>
<feature type="transmembrane region" description="Helical" evidence="6">
    <location>
        <begin position="546"/>
        <end position="564"/>
    </location>
</feature>
<feature type="transmembrane region" description="Helical" evidence="6">
    <location>
        <begin position="356"/>
        <end position="389"/>
    </location>
</feature>
<dbReference type="RefSeq" id="WP_087373828.1">
    <property type="nucleotide sequence ID" value="NZ_NFKK01000014.1"/>
</dbReference>
<dbReference type="GO" id="GO:0005886">
    <property type="term" value="C:plasma membrane"/>
    <property type="evidence" value="ECO:0007669"/>
    <property type="project" value="TreeGrafter"/>
</dbReference>
<evidence type="ECO:0000256" key="5">
    <source>
        <dbReference type="ARBA" id="ARBA00023136"/>
    </source>
</evidence>
<proteinExistence type="predicted"/>
<comment type="caution">
    <text evidence="8">The sequence shown here is derived from an EMBL/GenBank/DDBJ whole genome shotgun (WGS) entry which is preliminary data.</text>
</comment>
<dbReference type="AlphaFoldDB" id="A0A1Y4LB33"/>
<feature type="transmembrane region" description="Helical" evidence="6">
    <location>
        <begin position="178"/>
        <end position="200"/>
    </location>
</feature>
<comment type="subcellular location">
    <subcellularLocation>
        <location evidence="1">Membrane</location>
        <topology evidence="1">Multi-pass membrane protein</topology>
    </subcellularLocation>
</comment>
<keyword evidence="4 6" id="KW-1133">Transmembrane helix</keyword>
<evidence type="ECO:0000259" key="7">
    <source>
        <dbReference type="PROSITE" id="PS50006"/>
    </source>
</evidence>
<feature type="transmembrane region" description="Helical" evidence="6">
    <location>
        <begin position="395"/>
        <end position="415"/>
    </location>
</feature>
<dbReference type="GO" id="GO:0008360">
    <property type="term" value="P:regulation of cell shape"/>
    <property type="evidence" value="ECO:0007669"/>
    <property type="project" value="UniProtKB-KW"/>
</dbReference>
<dbReference type="InterPro" id="IPR001182">
    <property type="entry name" value="FtsW/RodA"/>
</dbReference>
<sequence>MTETFTGVSGALQAGMDSLYSLSQQFPEISAWYTTVIRFVLPVLGLLILLTAIRSLLSVKHTAEVWAYLNFGEQRIPLTHWENIIGRQKTADVVIDDPAVSRTHAALIRQPDDTWNLYDLGSTSGTYVRGRTAPAEEPLPVEFGDEISFADIPAWLEAVSPEEKQARRKRRAGLDKPVSPWGLLILMSFFQILTCIQLIISTGEKADPALPLIFLGMTAVMWIYCLTLRAFRRVGFEMEMIAFFLCTISLAVTASFAPASVPKQFFAILLGMVGFLVLGWFLRDLSRANALRKFMAVLAVLLLAATLVLGSSSGGAKNWIKLGGMSLQPSEIAKVCYIFAGSATLDRLFRKKNLGLFMALTLICLGCLALMNDFGAAAIFFVTFIVIAFLRSGDWATLALICGGCGAGGLVLLSVKPHVLKRFASWGHIWEDVYGAGFQQTHSLTAAASGGLVGVGAGNGWLNVTAADTDMVFCKVCEEWGLIIAVLAVLCIVTLAVFAVRACRAGRSSFYTIAACAATSLMVFQTCLNVFGAVDILPLTGVTFPFLSNGGTSMLASWGMLAFLKASDTRQNASFAIRLPSRRELRHEQEEFDQYAED</sequence>
<dbReference type="InterPro" id="IPR000253">
    <property type="entry name" value="FHA_dom"/>
</dbReference>
<evidence type="ECO:0000256" key="2">
    <source>
        <dbReference type="ARBA" id="ARBA00022692"/>
    </source>
</evidence>
<feature type="transmembrane region" description="Helical" evidence="6">
    <location>
        <begin position="212"/>
        <end position="231"/>
    </location>
</feature>
<dbReference type="Proteomes" id="UP000195897">
    <property type="component" value="Unassembled WGS sequence"/>
</dbReference>
<keyword evidence="2 6" id="KW-0812">Transmembrane</keyword>
<dbReference type="InterPro" id="IPR008984">
    <property type="entry name" value="SMAD_FHA_dom_sf"/>
</dbReference>
<keyword evidence="3" id="KW-0133">Cell shape</keyword>
<dbReference type="GO" id="GO:0032153">
    <property type="term" value="C:cell division site"/>
    <property type="evidence" value="ECO:0007669"/>
    <property type="project" value="TreeGrafter"/>
</dbReference>
<feature type="domain" description="FHA" evidence="7">
    <location>
        <begin position="83"/>
        <end position="133"/>
    </location>
</feature>
<dbReference type="GO" id="GO:0051301">
    <property type="term" value="P:cell division"/>
    <property type="evidence" value="ECO:0007669"/>
    <property type="project" value="InterPro"/>
</dbReference>
<feature type="transmembrane region" description="Helical" evidence="6">
    <location>
        <begin position="240"/>
        <end position="259"/>
    </location>
</feature>
<dbReference type="PANTHER" id="PTHR30474">
    <property type="entry name" value="CELL CYCLE PROTEIN"/>
    <property type="match status" value="1"/>
</dbReference>
<feature type="transmembrane region" description="Helical" evidence="6">
    <location>
        <begin position="294"/>
        <end position="312"/>
    </location>
</feature>
<dbReference type="CDD" id="cd00060">
    <property type="entry name" value="FHA"/>
    <property type="match status" value="1"/>
</dbReference>
<dbReference type="PROSITE" id="PS50006">
    <property type="entry name" value="FHA_DOMAIN"/>
    <property type="match status" value="1"/>
</dbReference>
<feature type="transmembrane region" description="Helical" evidence="6">
    <location>
        <begin position="482"/>
        <end position="503"/>
    </location>
</feature>
<feature type="transmembrane region" description="Helical" evidence="6">
    <location>
        <begin position="510"/>
        <end position="534"/>
    </location>
</feature>
<reference evidence="9" key="1">
    <citation type="submission" date="2017-04" db="EMBL/GenBank/DDBJ databases">
        <title>Function of individual gut microbiota members based on whole genome sequencing of pure cultures obtained from chicken caecum.</title>
        <authorList>
            <person name="Medvecky M."/>
            <person name="Cejkova D."/>
            <person name="Polansky O."/>
            <person name="Karasova D."/>
            <person name="Kubasova T."/>
            <person name="Cizek A."/>
            <person name="Rychlik I."/>
        </authorList>
    </citation>
    <scope>NUCLEOTIDE SEQUENCE [LARGE SCALE GENOMIC DNA]</scope>
    <source>
        <strain evidence="9">An180</strain>
    </source>
</reference>
<organism evidence="8 9">
    <name type="scientific">Butyricicoccus pullicaecorum</name>
    <dbReference type="NCBI Taxonomy" id="501571"/>
    <lineage>
        <taxon>Bacteria</taxon>
        <taxon>Bacillati</taxon>
        <taxon>Bacillota</taxon>
        <taxon>Clostridia</taxon>
        <taxon>Eubacteriales</taxon>
        <taxon>Butyricicoccaceae</taxon>
        <taxon>Butyricicoccus</taxon>
    </lineage>
</organism>
<dbReference type="Pfam" id="PF00498">
    <property type="entry name" value="FHA"/>
    <property type="match status" value="1"/>
</dbReference>
<evidence type="ECO:0000313" key="9">
    <source>
        <dbReference type="Proteomes" id="UP000195897"/>
    </source>
</evidence>
<dbReference type="SMART" id="SM00240">
    <property type="entry name" value="FHA"/>
    <property type="match status" value="1"/>
</dbReference>
<evidence type="ECO:0000256" key="6">
    <source>
        <dbReference type="SAM" id="Phobius"/>
    </source>
</evidence>
<accession>A0A1Y4LB33</accession>
<evidence type="ECO:0000313" key="8">
    <source>
        <dbReference type="EMBL" id="OUP52021.1"/>
    </source>
</evidence>
<dbReference type="GO" id="GO:0015648">
    <property type="term" value="F:lipid-linked peptidoglycan transporter activity"/>
    <property type="evidence" value="ECO:0007669"/>
    <property type="project" value="TreeGrafter"/>
</dbReference>
<gene>
    <name evidence="8" type="ORF">B5F17_11005</name>
</gene>
<dbReference type="EMBL" id="NFKK01000014">
    <property type="protein sequence ID" value="OUP52021.1"/>
    <property type="molecule type" value="Genomic_DNA"/>
</dbReference>
<evidence type="ECO:0000256" key="3">
    <source>
        <dbReference type="ARBA" id="ARBA00022960"/>
    </source>
</evidence>
<name>A0A1Y4LB33_9FIRM</name>
<feature type="transmembrane region" description="Helical" evidence="6">
    <location>
        <begin position="31"/>
        <end position="53"/>
    </location>
</feature>
<evidence type="ECO:0000256" key="1">
    <source>
        <dbReference type="ARBA" id="ARBA00004141"/>
    </source>
</evidence>
<dbReference type="PANTHER" id="PTHR30474:SF3">
    <property type="entry name" value="PEPTIDOGLYCAN GLYCOSYLTRANSFERASE RODA"/>
    <property type="match status" value="1"/>
</dbReference>
<protein>
    <recommendedName>
        <fullName evidence="7">FHA domain-containing protein</fullName>
    </recommendedName>
</protein>
<feature type="transmembrane region" description="Helical" evidence="6">
    <location>
        <begin position="265"/>
        <end position="282"/>
    </location>
</feature>
<dbReference type="Gene3D" id="2.60.200.20">
    <property type="match status" value="1"/>
</dbReference>